<dbReference type="RefSeq" id="WP_061924462.1">
    <property type="nucleotide sequence ID" value="NZ_JBEYBH010000032.1"/>
</dbReference>
<organism evidence="2 3">
    <name type="scientific">Streptomyces bungoensis</name>
    <dbReference type="NCBI Taxonomy" id="285568"/>
    <lineage>
        <taxon>Bacteria</taxon>
        <taxon>Bacillati</taxon>
        <taxon>Actinomycetota</taxon>
        <taxon>Actinomycetes</taxon>
        <taxon>Kitasatosporales</taxon>
        <taxon>Streptomycetaceae</taxon>
        <taxon>Streptomyces</taxon>
    </lineage>
</organism>
<dbReference type="Proteomes" id="UP000053024">
    <property type="component" value="Unassembled WGS sequence"/>
</dbReference>
<gene>
    <name evidence="2" type="ORF">AQJ66_21100</name>
</gene>
<proteinExistence type="predicted"/>
<dbReference type="PROSITE" id="PS50075">
    <property type="entry name" value="CARRIER"/>
    <property type="match status" value="1"/>
</dbReference>
<name>A0A101SZ37_9ACTN</name>
<evidence type="ECO:0000313" key="3">
    <source>
        <dbReference type="Proteomes" id="UP000053024"/>
    </source>
</evidence>
<dbReference type="Gene3D" id="1.10.1200.10">
    <property type="entry name" value="ACP-like"/>
    <property type="match status" value="1"/>
</dbReference>
<dbReference type="Pfam" id="PF00550">
    <property type="entry name" value="PP-binding"/>
    <property type="match status" value="1"/>
</dbReference>
<sequence>MTDTTNATKMTKEDFIHLVRDELDLPLGIDDLEADFDHVVSWDSMHMIRLVAAVERQTGNRVPVGKLLADRSLSAIYERISAAA</sequence>
<evidence type="ECO:0000313" key="2">
    <source>
        <dbReference type="EMBL" id="KUN82806.1"/>
    </source>
</evidence>
<reference evidence="2 3" key="1">
    <citation type="submission" date="2015-10" db="EMBL/GenBank/DDBJ databases">
        <title>Draft genome sequence of Streptomyces bungoensis DSM 41781, type strain for the species Streptomyces bungoensis.</title>
        <authorList>
            <person name="Ruckert C."/>
            <person name="Winkler A."/>
            <person name="Kalinowski J."/>
            <person name="Kampfer P."/>
            <person name="Glaeser S."/>
        </authorList>
    </citation>
    <scope>NUCLEOTIDE SEQUENCE [LARGE SCALE GENOMIC DNA]</scope>
    <source>
        <strain evidence="2 3">DSM 41781</strain>
    </source>
</reference>
<accession>A0A101SZ37</accession>
<dbReference type="SUPFAM" id="SSF47336">
    <property type="entry name" value="ACP-like"/>
    <property type="match status" value="1"/>
</dbReference>
<feature type="domain" description="Carrier" evidence="1">
    <location>
        <begin position="6"/>
        <end position="84"/>
    </location>
</feature>
<dbReference type="STRING" id="285568.AQJ66_21100"/>
<dbReference type="InterPro" id="IPR009081">
    <property type="entry name" value="PP-bd_ACP"/>
</dbReference>
<evidence type="ECO:0000259" key="1">
    <source>
        <dbReference type="PROSITE" id="PS50075"/>
    </source>
</evidence>
<dbReference type="InterPro" id="IPR036736">
    <property type="entry name" value="ACP-like_sf"/>
</dbReference>
<keyword evidence="3" id="KW-1185">Reference proteome</keyword>
<dbReference type="OrthoDB" id="4257495at2"/>
<dbReference type="EMBL" id="LMWX01000034">
    <property type="protein sequence ID" value="KUN82806.1"/>
    <property type="molecule type" value="Genomic_DNA"/>
</dbReference>
<comment type="caution">
    <text evidence="2">The sequence shown here is derived from an EMBL/GenBank/DDBJ whole genome shotgun (WGS) entry which is preliminary data.</text>
</comment>
<dbReference type="AlphaFoldDB" id="A0A101SZ37"/>
<protein>
    <recommendedName>
        <fullName evidence="1">Carrier domain-containing protein</fullName>
    </recommendedName>
</protein>